<accession>A0A4R7HU47</accession>
<dbReference type="Gene3D" id="2.30.110.10">
    <property type="entry name" value="Electron Transport, Fmn-binding Protein, Chain A"/>
    <property type="match status" value="1"/>
</dbReference>
<dbReference type="InterPro" id="IPR012349">
    <property type="entry name" value="Split_barrel_FMN-bd"/>
</dbReference>
<proteinExistence type="predicted"/>
<dbReference type="OrthoDB" id="9790331at2"/>
<dbReference type="InterPro" id="IPR011576">
    <property type="entry name" value="Pyridox_Oxase_N"/>
</dbReference>
<dbReference type="NCBIfam" id="TIGR04025">
    <property type="entry name" value="PPOX_FMN_DR2398"/>
    <property type="match status" value="1"/>
</dbReference>
<dbReference type="SUPFAM" id="SSF50475">
    <property type="entry name" value="FMN-binding split barrel"/>
    <property type="match status" value="1"/>
</dbReference>
<dbReference type="Pfam" id="PF01243">
    <property type="entry name" value="PNPOx_N"/>
    <property type="match status" value="1"/>
</dbReference>
<dbReference type="PANTHER" id="PTHR42815">
    <property type="entry name" value="FAD-BINDING, PUTATIVE (AFU_ORTHOLOGUE AFUA_6G07600)-RELATED"/>
    <property type="match status" value="1"/>
</dbReference>
<dbReference type="AlphaFoldDB" id="A0A4R7HU47"/>
<gene>
    <name evidence="2" type="ORF">BDK89_0032</name>
</gene>
<dbReference type="EMBL" id="SOAU01000001">
    <property type="protein sequence ID" value="TDT14477.1"/>
    <property type="molecule type" value="Genomic_DNA"/>
</dbReference>
<comment type="caution">
    <text evidence="2">The sequence shown here is derived from an EMBL/GenBank/DDBJ whole genome shotgun (WGS) entry which is preliminary data.</text>
</comment>
<protein>
    <recommendedName>
        <fullName evidence="1">Pyridoxamine 5'-phosphate oxidase N-terminal domain-containing protein</fullName>
    </recommendedName>
</protein>
<dbReference type="InterPro" id="IPR024029">
    <property type="entry name" value="Pyridox_Oxase_FMN-dep"/>
</dbReference>
<sequence length="206" mass="22852">MSTADDRGLVRSIEQLEELYPWREGMERKVTPTITPEQARYVEESPFVVVATVGPEGVDCSPRGDPAGFVRIVDERTLMMPDRRGNNRVDTLRNIVRDGRVALLFFVPGIGVTLRVNGTARLLTCPALRASFAMDDKVPTSIIEVAVGEVYTQCPKALVRSDLWNAEHRTHDDVPTVGQVMAGIVDTFDGDAYDAGYPEHMARTIY</sequence>
<reference evidence="2 3" key="1">
    <citation type="submission" date="2019-03" db="EMBL/GenBank/DDBJ databases">
        <title>Sequencing the genomes of 1000 actinobacteria strains.</title>
        <authorList>
            <person name="Klenk H.-P."/>
        </authorList>
    </citation>
    <scope>NUCLEOTIDE SEQUENCE [LARGE SCALE GENOMIC DNA]</scope>
    <source>
        <strain evidence="2 3">DSM 18936</strain>
    </source>
</reference>
<keyword evidence="3" id="KW-1185">Reference proteome</keyword>
<feature type="domain" description="Pyridoxamine 5'-phosphate oxidase N-terminal" evidence="1">
    <location>
        <begin position="34"/>
        <end position="154"/>
    </location>
</feature>
<dbReference type="PANTHER" id="PTHR42815:SF2">
    <property type="entry name" value="FAD-BINDING, PUTATIVE (AFU_ORTHOLOGUE AFUA_6G07600)-RELATED"/>
    <property type="match status" value="1"/>
</dbReference>
<evidence type="ECO:0000259" key="1">
    <source>
        <dbReference type="Pfam" id="PF01243"/>
    </source>
</evidence>
<evidence type="ECO:0000313" key="3">
    <source>
        <dbReference type="Proteomes" id="UP000294558"/>
    </source>
</evidence>
<organism evidence="2 3">
    <name type="scientific">Ilumatobacter fluminis</name>
    <dbReference type="NCBI Taxonomy" id="467091"/>
    <lineage>
        <taxon>Bacteria</taxon>
        <taxon>Bacillati</taxon>
        <taxon>Actinomycetota</taxon>
        <taxon>Acidimicrobiia</taxon>
        <taxon>Acidimicrobiales</taxon>
        <taxon>Ilumatobacteraceae</taxon>
        <taxon>Ilumatobacter</taxon>
    </lineage>
</organism>
<dbReference type="Proteomes" id="UP000294558">
    <property type="component" value="Unassembled WGS sequence"/>
</dbReference>
<name>A0A4R7HU47_9ACTN</name>
<evidence type="ECO:0000313" key="2">
    <source>
        <dbReference type="EMBL" id="TDT14477.1"/>
    </source>
</evidence>
<dbReference type="RefSeq" id="WP_133867021.1">
    <property type="nucleotide sequence ID" value="NZ_SOAU01000001.1"/>
</dbReference>